<evidence type="ECO:0000313" key="1">
    <source>
        <dbReference type="EMBL" id="CEK53925.1"/>
    </source>
</evidence>
<dbReference type="EMBL" id="HACG01007060">
    <property type="protein sequence ID" value="CEK53925.1"/>
    <property type="molecule type" value="Transcribed_RNA"/>
</dbReference>
<name>A0A0B6YEK7_9EUPU</name>
<feature type="non-terminal residue" evidence="1">
    <location>
        <position position="97"/>
    </location>
</feature>
<proteinExistence type="predicted"/>
<dbReference type="AlphaFoldDB" id="A0A0B6YEK7"/>
<feature type="non-terminal residue" evidence="1">
    <location>
        <position position="1"/>
    </location>
</feature>
<organism evidence="1">
    <name type="scientific">Arion vulgaris</name>
    <dbReference type="NCBI Taxonomy" id="1028688"/>
    <lineage>
        <taxon>Eukaryota</taxon>
        <taxon>Metazoa</taxon>
        <taxon>Spiralia</taxon>
        <taxon>Lophotrochozoa</taxon>
        <taxon>Mollusca</taxon>
        <taxon>Gastropoda</taxon>
        <taxon>Heterobranchia</taxon>
        <taxon>Euthyneura</taxon>
        <taxon>Panpulmonata</taxon>
        <taxon>Eupulmonata</taxon>
        <taxon>Stylommatophora</taxon>
        <taxon>Helicina</taxon>
        <taxon>Arionoidea</taxon>
        <taxon>Arionidae</taxon>
        <taxon>Arion</taxon>
    </lineage>
</organism>
<accession>A0A0B6YEK7</accession>
<reference evidence="1" key="1">
    <citation type="submission" date="2014-12" db="EMBL/GenBank/DDBJ databases">
        <title>Insight into the proteome of Arion vulgaris.</title>
        <authorList>
            <person name="Aradska J."/>
            <person name="Bulat T."/>
            <person name="Smidak R."/>
            <person name="Sarate P."/>
            <person name="Gangsoo J."/>
            <person name="Sialana F."/>
            <person name="Bilban M."/>
            <person name="Lubec G."/>
        </authorList>
    </citation>
    <scope>NUCLEOTIDE SEQUENCE</scope>
    <source>
        <tissue evidence="1">Skin</tissue>
    </source>
</reference>
<gene>
    <name evidence="1" type="primary">ORF21562</name>
</gene>
<protein>
    <submittedName>
        <fullName evidence="1">Uncharacterized protein</fullName>
    </submittedName>
</protein>
<sequence length="97" mass="10577">KTGLLKKQTAPQCDSNFTNVSINENENSQSNDDFICKITDVKSIADLDSQNLNNESCANGTLFVGPLTKEQLDKIIQNPSELEKYVSVPSGLVLSSK</sequence>